<dbReference type="Proteomes" id="UP001219518">
    <property type="component" value="Unassembled WGS sequence"/>
</dbReference>
<evidence type="ECO:0000256" key="1">
    <source>
        <dbReference type="SAM" id="MobiDB-lite"/>
    </source>
</evidence>
<evidence type="ECO:0000313" key="2">
    <source>
        <dbReference type="EMBL" id="KAK3931862.1"/>
    </source>
</evidence>
<reference evidence="2" key="1">
    <citation type="submission" date="2021-07" db="EMBL/GenBank/DDBJ databases">
        <authorList>
            <person name="Catto M.A."/>
            <person name="Jacobson A."/>
            <person name="Kennedy G."/>
            <person name="Labadie P."/>
            <person name="Hunt B.G."/>
            <person name="Srinivasan R."/>
        </authorList>
    </citation>
    <scope>NUCLEOTIDE SEQUENCE</scope>
    <source>
        <strain evidence="2">PL_HMW_Pooled</strain>
        <tissue evidence="2">Head</tissue>
    </source>
</reference>
<accession>A0AAE1I1L4</accession>
<sequence length="138" mass="15065">MLPTVCWAGFAYFSGSTGLYSAYSDTQYAVFSDCTTRTPYSRVHRNFGSYYTVRSCWAGLESSWRCRTLSNRAGRGEGWPSPARTAGDGAAPWAGASGYTQPRRHRPHSHRVCVGISLSGSQLGSIRRHADPPNLTPG</sequence>
<dbReference type="EMBL" id="JAHWGI010001430">
    <property type="protein sequence ID" value="KAK3931862.1"/>
    <property type="molecule type" value="Genomic_DNA"/>
</dbReference>
<evidence type="ECO:0000313" key="3">
    <source>
        <dbReference type="Proteomes" id="UP001219518"/>
    </source>
</evidence>
<feature type="region of interest" description="Disordered" evidence="1">
    <location>
        <begin position="72"/>
        <end position="108"/>
    </location>
</feature>
<keyword evidence="3" id="KW-1185">Reference proteome</keyword>
<comment type="caution">
    <text evidence="2">The sequence shown here is derived from an EMBL/GenBank/DDBJ whole genome shotgun (WGS) entry which is preliminary data.</text>
</comment>
<feature type="non-terminal residue" evidence="2">
    <location>
        <position position="1"/>
    </location>
</feature>
<reference evidence="2" key="2">
    <citation type="journal article" date="2023" name="BMC Genomics">
        <title>Pest status, molecular evolution, and epigenetic factors derived from the genome assembly of Frankliniella fusca, a thysanopteran phytovirus vector.</title>
        <authorList>
            <person name="Catto M.A."/>
            <person name="Labadie P.E."/>
            <person name="Jacobson A.L."/>
            <person name="Kennedy G.G."/>
            <person name="Srinivasan R."/>
            <person name="Hunt B.G."/>
        </authorList>
    </citation>
    <scope>NUCLEOTIDE SEQUENCE</scope>
    <source>
        <strain evidence="2">PL_HMW_Pooled</strain>
    </source>
</reference>
<protein>
    <submittedName>
        <fullName evidence="2">GIGYF family protein</fullName>
    </submittedName>
</protein>
<organism evidence="2 3">
    <name type="scientific">Frankliniella fusca</name>
    <dbReference type="NCBI Taxonomy" id="407009"/>
    <lineage>
        <taxon>Eukaryota</taxon>
        <taxon>Metazoa</taxon>
        <taxon>Ecdysozoa</taxon>
        <taxon>Arthropoda</taxon>
        <taxon>Hexapoda</taxon>
        <taxon>Insecta</taxon>
        <taxon>Pterygota</taxon>
        <taxon>Neoptera</taxon>
        <taxon>Paraneoptera</taxon>
        <taxon>Thysanoptera</taxon>
        <taxon>Terebrantia</taxon>
        <taxon>Thripoidea</taxon>
        <taxon>Thripidae</taxon>
        <taxon>Frankliniella</taxon>
    </lineage>
</organism>
<gene>
    <name evidence="2" type="ORF">KUF71_009081</name>
</gene>
<name>A0AAE1I1L4_9NEOP</name>
<proteinExistence type="predicted"/>
<dbReference type="AlphaFoldDB" id="A0AAE1I1L4"/>